<accession>A0A0E1EJR2</accession>
<evidence type="ECO:0000313" key="4">
    <source>
        <dbReference type="EMBL" id="RDY74211.1"/>
    </source>
</evidence>
<dbReference type="InterPro" id="IPR001387">
    <property type="entry name" value="Cro/C1-type_HTH"/>
</dbReference>
<dbReference type="AlphaFoldDB" id="A0A0E1EJR2"/>
<dbReference type="EMBL" id="QHGZ01000261">
    <property type="protein sequence ID" value="RDY74211.1"/>
    <property type="molecule type" value="Genomic_DNA"/>
</dbReference>
<dbReference type="Gene3D" id="1.10.260.40">
    <property type="entry name" value="lambda repressor-like DNA-binding domains"/>
    <property type="match status" value="1"/>
</dbReference>
<name>A0A0E1EJR2_STRAG</name>
<feature type="domain" description="HTH cro/C1-type" evidence="2">
    <location>
        <begin position="9"/>
        <end position="58"/>
    </location>
</feature>
<evidence type="ECO:0000256" key="1">
    <source>
        <dbReference type="SAM" id="MobiDB-lite"/>
    </source>
</evidence>
<protein>
    <submittedName>
        <fullName evidence="3 4">Transcriptional regulator</fullName>
    </submittedName>
</protein>
<dbReference type="Proteomes" id="UP000093122">
    <property type="component" value="Unassembled WGS sequence"/>
</dbReference>
<dbReference type="SMART" id="SM00530">
    <property type="entry name" value="HTH_XRE"/>
    <property type="match status" value="1"/>
</dbReference>
<dbReference type="EMBL" id="MAWT01000001">
    <property type="protein sequence ID" value="OCM72825.1"/>
    <property type="molecule type" value="Genomic_DNA"/>
</dbReference>
<gene>
    <name evidence="3" type="ORF">AX245_02290</name>
    <name evidence="4" type="ORF">C4618_13375</name>
</gene>
<organism evidence="4 6">
    <name type="scientific">Streptococcus agalactiae</name>
    <dbReference type="NCBI Taxonomy" id="1311"/>
    <lineage>
        <taxon>Bacteria</taxon>
        <taxon>Bacillati</taxon>
        <taxon>Bacillota</taxon>
        <taxon>Bacilli</taxon>
        <taxon>Lactobacillales</taxon>
        <taxon>Streptococcaceae</taxon>
        <taxon>Streptococcus</taxon>
    </lineage>
</organism>
<comment type="caution">
    <text evidence="4">The sequence shown here is derived from an EMBL/GenBank/DDBJ whole genome shotgun (WGS) entry which is preliminary data.</text>
</comment>
<dbReference type="SUPFAM" id="SSF47413">
    <property type="entry name" value="lambda repressor-like DNA-binding domains"/>
    <property type="match status" value="1"/>
</dbReference>
<dbReference type="CDD" id="cd00093">
    <property type="entry name" value="HTH_XRE"/>
    <property type="match status" value="1"/>
</dbReference>
<dbReference type="KEGG" id="sage:EN72_01375"/>
<evidence type="ECO:0000313" key="6">
    <source>
        <dbReference type="Proteomes" id="UP000256718"/>
    </source>
</evidence>
<reference evidence="4 6" key="2">
    <citation type="journal article" date="2018" name="Emerg. Microbes Infect.">
        <title>Phenotypic and molecular analysis of nontypeable Group B streptococci: identification of cps2a and hybrid cps2a/cps5 Group B streptococcal capsule gene clusters.</title>
        <authorList>
            <person name="Alhhazmi A."/>
            <person name="Tyrrell G.J."/>
        </authorList>
    </citation>
    <scope>NUCLEOTIDE SEQUENCE [LARGE SCALE GENOMIC DNA]</scope>
    <source>
        <strain evidence="4 6">PLGBS17</strain>
    </source>
</reference>
<dbReference type="Proteomes" id="UP000256718">
    <property type="component" value="Unassembled WGS sequence"/>
</dbReference>
<reference evidence="3 5" key="1">
    <citation type="journal article" date="2016" name="Sci. Rep.">
        <title>Serotype IV Streptococcus agalactiae ST-452 has arisen from large genomic recombination events between CC23 and the hypervirulent CC17 lineages.</title>
        <authorList>
            <person name="Campisi E."/>
            <person name="Rinaudo C.D."/>
            <person name="Donati C."/>
            <person name="Barucco M."/>
            <person name="Torricelli G."/>
            <person name="Edwards M.S."/>
            <person name="Baker C.J."/>
            <person name="Margarit I."/>
            <person name="Rosini R."/>
        </authorList>
    </citation>
    <scope>NUCLEOTIDE SEQUENCE [LARGE SCALE GENOMIC DNA]</scope>
    <source>
        <strain evidence="3 5">CZ-PW-140</strain>
    </source>
</reference>
<dbReference type="Pfam" id="PF01381">
    <property type="entry name" value="HTH_3"/>
    <property type="match status" value="1"/>
</dbReference>
<feature type="region of interest" description="Disordered" evidence="1">
    <location>
        <begin position="173"/>
        <end position="196"/>
    </location>
</feature>
<dbReference type="InterPro" id="IPR010982">
    <property type="entry name" value="Lambda_DNA-bd_dom_sf"/>
</dbReference>
<evidence type="ECO:0000259" key="2">
    <source>
        <dbReference type="PROSITE" id="PS50943"/>
    </source>
</evidence>
<evidence type="ECO:0000313" key="3">
    <source>
        <dbReference type="EMBL" id="OCM72825.1"/>
    </source>
</evidence>
<dbReference type="GO" id="GO:0003677">
    <property type="term" value="F:DNA binding"/>
    <property type="evidence" value="ECO:0007669"/>
    <property type="project" value="InterPro"/>
</dbReference>
<sequence length="196" mass="22779">MTNFQLLVKESNKSLTEISQETGISYSTLGNYNQGTRTPKKENAKILADYFDVSVPYLLGLDDNRQILDFAGEGIAKGIIEKIKGRKTLDMLLTSTPYLEENVDIMNDIINKKVLDSYIDFLYEGKYPPAVIVFIKDVIKNRFDDIPALANRSSDKNSEYHFLWEAWEKEPRKKERTEQTRKKWKEQGIPIFKSWK</sequence>
<evidence type="ECO:0000313" key="5">
    <source>
        <dbReference type="Proteomes" id="UP000093122"/>
    </source>
</evidence>
<proteinExistence type="predicted"/>
<dbReference type="PROSITE" id="PS50943">
    <property type="entry name" value="HTH_CROC1"/>
    <property type="match status" value="1"/>
</dbReference>
<dbReference type="RefSeq" id="WP_000181098.1">
    <property type="nucleotide sequence ID" value="NZ_CABFMI010000001.1"/>
</dbReference>